<proteinExistence type="predicted"/>
<feature type="domain" description="Chorismate mutase" evidence="2">
    <location>
        <begin position="9"/>
        <end position="100"/>
    </location>
</feature>
<protein>
    <recommendedName>
        <fullName evidence="2">Chorismate mutase domain-containing protein</fullName>
    </recommendedName>
</protein>
<reference evidence="3" key="1">
    <citation type="submission" date="2018-05" db="EMBL/GenBank/DDBJ databases">
        <authorList>
            <person name="Lanie J.A."/>
            <person name="Ng W.-L."/>
            <person name="Kazmierczak K.M."/>
            <person name="Andrzejewski T.M."/>
            <person name="Davidsen T.M."/>
            <person name="Wayne K.J."/>
            <person name="Tettelin H."/>
            <person name="Glass J.I."/>
            <person name="Rusch D."/>
            <person name="Podicherti R."/>
            <person name="Tsui H.-C.T."/>
            <person name="Winkler M.E."/>
        </authorList>
    </citation>
    <scope>NUCLEOTIDE SEQUENCE</scope>
</reference>
<dbReference type="GO" id="GO:0009697">
    <property type="term" value="P:salicylic acid biosynthetic process"/>
    <property type="evidence" value="ECO:0007669"/>
    <property type="project" value="TreeGrafter"/>
</dbReference>
<dbReference type="InterPro" id="IPR051331">
    <property type="entry name" value="Chorismate_mutase-related"/>
</dbReference>
<dbReference type="PROSITE" id="PS51168">
    <property type="entry name" value="CHORISMATE_MUT_2"/>
    <property type="match status" value="1"/>
</dbReference>
<dbReference type="PANTHER" id="PTHR38041">
    <property type="entry name" value="CHORISMATE MUTASE"/>
    <property type="match status" value="1"/>
</dbReference>
<dbReference type="SUPFAM" id="SSF48600">
    <property type="entry name" value="Chorismate mutase II"/>
    <property type="match status" value="1"/>
</dbReference>
<dbReference type="InterPro" id="IPR036979">
    <property type="entry name" value="CM_dom_sf"/>
</dbReference>
<dbReference type="SMART" id="SM00830">
    <property type="entry name" value="CM_2"/>
    <property type="match status" value="1"/>
</dbReference>
<evidence type="ECO:0000259" key="2">
    <source>
        <dbReference type="PROSITE" id="PS51168"/>
    </source>
</evidence>
<gene>
    <name evidence="3" type="ORF">METZ01_LOCUS9981</name>
</gene>
<dbReference type="InterPro" id="IPR036263">
    <property type="entry name" value="Chorismate_II_sf"/>
</dbReference>
<name>A0A381NRG2_9ZZZZ</name>
<dbReference type="Pfam" id="PF01817">
    <property type="entry name" value="CM_2"/>
    <property type="match status" value="1"/>
</dbReference>
<accession>A0A381NRG2</accession>
<dbReference type="EMBL" id="UINC01000543">
    <property type="protein sequence ID" value="SUZ57127.1"/>
    <property type="molecule type" value="Genomic_DNA"/>
</dbReference>
<keyword evidence="1" id="KW-0413">Isomerase</keyword>
<dbReference type="InterPro" id="IPR002701">
    <property type="entry name" value="CM_II_prokaryot"/>
</dbReference>
<evidence type="ECO:0000256" key="1">
    <source>
        <dbReference type="ARBA" id="ARBA00023235"/>
    </source>
</evidence>
<dbReference type="GO" id="GO:0046417">
    <property type="term" value="P:chorismate metabolic process"/>
    <property type="evidence" value="ECO:0007669"/>
    <property type="project" value="InterPro"/>
</dbReference>
<organism evidence="3">
    <name type="scientific">marine metagenome</name>
    <dbReference type="NCBI Taxonomy" id="408172"/>
    <lineage>
        <taxon>unclassified sequences</taxon>
        <taxon>metagenomes</taxon>
        <taxon>ecological metagenomes</taxon>
    </lineage>
</organism>
<dbReference type="AlphaFoldDB" id="A0A381NRG2"/>
<dbReference type="PANTHER" id="PTHR38041:SF1">
    <property type="entry name" value="CHORISMATE MUTASE"/>
    <property type="match status" value="1"/>
</dbReference>
<sequence>MDDSQPKRDSEPIELSDIRKEIGLIDKQLLDLIAARCDLAVSTLDVKRRHGLIPTDTRREREVIRRSAVLARERGLDTELVHGIFRGVIDLARAALKAASDSEPRS</sequence>
<evidence type="ECO:0000313" key="3">
    <source>
        <dbReference type="EMBL" id="SUZ57127.1"/>
    </source>
</evidence>
<dbReference type="Gene3D" id="1.20.59.10">
    <property type="entry name" value="Chorismate mutase"/>
    <property type="match status" value="1"/>
</dbReference>
<dbReference type="GO" id="GO:0004106">
    <property type="term" value="F:chorismate mutase activity"/>
    <property type="evidence" value="ECO:0007669"/>
    <property type="project" value="InterPro"/>
</dbReference>